<dbReference type="Gene3D" id="3.40.50.1820">
    <property type="entry name" value="alpha/beta hydrolase"/>
    <property type="match status" value="1"/>
</dbReference>
<dbReference type="AlphaFoldDB" id="A0AAU7U6N0"/>
<organism evidence="2">
    <name type="scientific">Deinococcus sonorensis KR-87</name>
    <dbReference type="NCBI Taxonomy" id="694439"/>
    <lineage>
        <taxon>Bacteria</taxon>
        <taxon>Thermotogati</taxon>
        <taxon>Deinococcota</taxon>
        <taxon>Deinococci</taxon>
        <taxon>Deinococcales</taxon>
        <taxon>Deinococcaceae</taxon>
        <taxon>Deinococcus</taxon>
    </lineage>
</organism>
<dbReference type="PRINTS" id="PR00111">
    <property type="entry name" value="ABHYDROLASE"/>
</dbReference>
<evidence type="ECO:0000259" key="1">
    <source>
        <dbReference type="Pfam" id="PF00561"/>
    </source>
</evidence>
<keyword evidence="2" id="KW-0378">Hydrolase</keyword>
<dbReference type="RefSeq" id="WP_350241973.1">
    <property type="nucleotide sequence ID" value="NZ_CP158298.1"/>
</dbReference>
<dbReference type="KEGG" id="dsc:ABOD76_04855"/>
<proteinExistence type="predicted"/>
<sequence length="278" mass="30590">MRQPEYLQVGAVRTRHIIQGEGPPVVLLHGIGRSLDDWTATLPALSNGYRVHALDMIGFGLTDKPDVEYSLAGLARFVRHYLQAVGEPRPVILIGNSLGGAVAQQFAVMYPDHSRRLVLVNSAGFGRDVTLALRLLAVPGVGERLMAPSPRASARAVESLFHDPRFATPERRAHAHLLATQPNRATSFLRVARVLGGWRGVHPAWRDTLTRTLAGQRLPTLIVWGAQDRILSARHLQHARAVYPHAQTHLFAQTGHLPQIERAEAFNALTLRFLGDAT</sequence>
<dbReference type="InterPro" id="IPR000073">
    <property type="entry name" value="AB_hydrolase_1"/>
</dbReference>
<geneLocation type="plasmid" evidence="2">
    <name>pDson03</name>
</geneLocation>
<dbReference type="InterPro" id="IPR029058">
    <property type="entry name" value="AB_hydrolase_fold"/>
</dbReference>
<dbReference type="GO" id="GO:0016787">
    <property type="term" value="F:hydrolase activity"/>
    <property type="evidence" value="ECO:0007669"/>
    <property type="project" value="UniProtKB-KW"/>
</dbReference>
<name>A0AAU7U6N0_9DEIO</name>
<dbReference type="EMBL" id="CP158298">
    <property type="protein sequence ID" value="XBV84020.1"/>
    <property type="molecule type" value="Genomic_DNA"/>
</dbReference>
<evidence type="ECO:0000313" key="2">
    <source>
        <dbReference type="EMBL" id="XBV84020.1"/>
    </source>
</evidence>
<feature type="domain" description="AB hydrolase-1" evidence="1">
    <location>
        <begin position="23"/>
        <end position="262"/>
    </location>
</feature>
<keyword evidence="2" id="KW-0614">Plasmid</keyword>
<accession>A0AAU7U6N0</accession>
<gene>
    <name evidence="2" type="ORF">ABOD76_04855</name>
</gene>
<dbReference type="PANTHER" id="PTHR46438">
    <property type="entry name" value="ALPHA/BETA-HYDROLASES SUPERFAMILY PROTEIN"/>
    <property type="match status" value="1"/>
</dbReference>
<reference evidence="2" key="1">
    <citation type="submission" date="2024-06" db="EMBL/GenBank/DDBJ databases">
        <title>Draft Genome Sequence of Deinococcus sonorensis Type Strain KR-87, a Biofilm Producing Representative of the Genus Deinococcus.</title>
        <authorList>
            <person name="Boren L.S."/>
            <person name="Grosso R.A."/>
            <person name="Hugenberg-Cox A.N."/>
            <person name="Hill J.T.E."/>
            <person name="Albert C.M."/>
            <person name="Tuohy J.M."/>
        </authorList>
    </citation>
    <scope>NUCLEOTIDE SEQUENCE</scope>
    <source>
        <strain evidence="2">KR-87</strain>
        <plasmid evidence="2">pDson03</plasmid>
    </source>
</reference>
<protein>
    <submittedName>
        <fullName evidence="2">Alpha/beta fold hydrolase</fullName>
    </submittedName>
</protein>
<dbReference type="SUPFAM" id="SSF53474">
    <property type="entry name" value="alpha/beta-Hydrolases"/>
    <property type="match status" value="1"/>
</dbReference>
<dbReference type="Pfam" id="PF00561">
    <property type="entry name" value="Abhydrolase_1"/>
    <property type="match status" value="1"/>
</dbReference>